<evidence type="ECO:0000313" key="9">
    <source>
        <dbReference type="EMBL" id="MSU06317.1"/>
    </source>
</evidence>
<feature type="domain" description="TRAP C4-dicarboxylate transport system permease DctM subunit" evidence="8">
    <location>
        <begin position="7"/>
        <end position="415"/>
    </location>
</feature>
<dbReference type="PANTHER" id="PTHR33362:SF2">
    <property type="entry name" value="TRAP TRANSPORTER LARGE PERMEASE PROTEIN"/>
    <property type="match status" value="1"/>
</dbReference>
<evidence type="ECO:0000256" key="2">
    <source>
        <dbReference type="ARBA" id="ARBA00022475"/>
    </source>
</evidence>
<evidence type="ECO:0000313" key="10">
    <source>
        <dbReference type="Proteomes" id="UP000460549"/>
    </source>
</evidence>
<dbReference type="AlphaFoldDB" id="A0A7X2PCN4"/>
<dbReference type="Pfam" id="PF06808">
    <property type="entry name" value="DctM"/>
    <property type="match status" value="1"/>
</dbReference>
<keyword evidence="10" id="KW-1185">Reference proteome</keyword>
<feature type="transmembrane region" description="Helical" evidence="7">
    <location>
        <begin position="299"/>
        <end position="319"/>
    </location>
</feature>
<feature type="transmembrane region" description="Helical" evidence="7">
    <location>
        <begin position="135"/>
        <end position="158"/>
    </location>
</feature>
<dbReference type="GO" id="GO:0022857">
    <property type="term" value="F:transmembrane transporter activity"/>
    <property type="evidence" value="ECO:0007669"/>
    <property type="project" value="TreeGrafter"/>
</dbReference>
<dbReference type="Proteomes" id="UP000460549">
    <property type="component" value="Unassembled WGS sequence"/>
</dbReference>
<evidence type="ECO:0000259" key="8">
    <source>
        <dbReference type="Pfam" id="PF06808"/>
    </source>
</evidence>
<feature type="transmembrane region" description="Helical" evidence="7">
    <location>
        <begin position="355"/>
        <end position="378"/>
    </location>
</feature>
<dbReference type="InterPro" id="IPR010656">
    <property type="entry name" value="DctM"/>
</dbReference>
<protein>
    <submittedName>
        <fullName evidence="9">TRAP transporter large permease</fullName>
    </submittedName>
</protein>
<feature type="transmembrane region" description="Helical" evidence="7">
    <location>
        <begin position="212"/>
        <end position="234"/>
    </location>
</feature>
<evidence type="ECO:0000256" key="3">
    <source>
        <dbReference type="ARBA" id="ARBA00022519"/>
    </source>
</evidence>
<evidence type="ECO:0000256" key="7">
    <source>
        <dbReference type="SAM" id="Phobius"/>
    </source>
</evidence>
<keyword evidence="3" id="KW-0997">Cell inner membrane</keyword>
<keyword evidence="2" id="KW-1003">Cell membrane</keyword>
<dbReference type="NCBIfam" id="TIGR00786">
    <property type="entry name" value="dctM"/>
    <property type="match status" value="1"/>
</dbReference>
<evidence type="ECO:0000256" key="6">
    <source>
        <dbReference type="ARBA" id="ARBA00023136"/>
    </source>
</evidence>
<dbReference type="GO" id="GO:0005886">
    <property type="term" value="C:plasma membrane"/>
    <property type="evidence" value="ECO:0007669"/>
    <property type="project" value="UniProtKB-SubCell"/>
</dbReference>
<dbReference type="PIRSF" id="PIRSF006066">
    <property type="entry name" value="HI0050"/>
    <property type="match status" value="1"/>
</dbReference>
<dbReference type="InterPro" id="IPR004681">
    <property type="entry name" value="TRAP_DctM"/>
</dbReference>
<gene>
    <name evidence="9" type="ORF">FYJ80_05930</name>
</gene>
<feature type="transmembrane region" description="Helical" evidence="7">
    <location>
        <begin position="240"/>
        <end position="259"/>
    </location>
</feature>
<evidence type="ECO:0000256" key="5">
    <source>
        <dbReference type="ARBA" id="ARBA00022989"/>
    </source>
</evidence>
<comment type="subcellular location">
    <subcellularLocation>
        <location evidence="1">Cell inner membrane</location>
        <topology evidence="1">Multi-pass membrane protein</topology>
    </subcellularLocation>
</comment>
<evidence type="ECO:0000256" key="1">
    <source>
        <dbReference type="ARBA" id="ARBA00004429"/>
    </source>
</evidence>
<keyword evidence="5 7" id="KW-1133">Transmembrane helix</keyword>
<sequence length="425" mass="45438">MNLTILFIALLIFILIGVPIGYSLGGAGIIYFFLENPAFLMSVPQRVFAGLNSFILIAMPLFMLSGELMNHGGLTKRLINFALLICKPFRGGLGEVNVVASMIFGGITGSSVADTSALGSILIPDMTKQGYSKEFSTGITVASSTVGMIIPPSIPMLMFAMVSGVSVGKLFMGGVIPGLCIGIFQLVVVWLYSEKKGYHKIEAKIDQSVFKVVVDGLIACLMPVMILVFTTFGITTASESAAVAVVYSLIVGKFFYKELKWKHIVAALKKTAIMTATIMVIGGFTNVFTYILAIKQVPLAIANFILSSNIPTWIIFLLFDILILLLGTFLDVVPCILLIAPIMLPVFTTLGMSEITFGMILVVGLAIGLVTPPVGMCLNVGSKISGMSIVSVFKSSSPFLLCNILVLLMVTFVPAVSTWLPSLLA</sequence>
<proteinExistence type="predicted"/>
<dbReference type="EMBL" id="VUNN01000009">
    <property type="protein sequence ID" value="MSU06317.1"/>
    <property type="molecule type" value="Genomic_DNA"/>
</dbReference>
<feature type="transmembrane region" description="Helical" evidence="7">
    <location>
        <begin position="399"/>
        <end position="420"/>
    </location>
</feature>
<evidence type="ECO:0000256" key="4">
    <source>
        <dbReference type="ARBA" id="ARBA00022692"/>
    </source>
</evidence>
<feature type="transmembrane region" description="Helical" evidence="7">
    <location>
        <begin position="170"/>
        <end position="192"/>
    </location>
</feature>
<keyword evidence="4 7" id="KW-0812">Transmembrane</keyword>
<keyword evidence="6 7" id="KW-0472">Membrane</keyword>
<dbReference type="RefSeq" id="WP_154425292.1">
    <property type="nucleotide sequence ID" value="NZ_JAQYGB010000053.1"/>
</dbReference>
<dbReference type="PANTHER" id="PTHR33362">
    <property type="entry name" value="SIALIC ACID TRAP TRANSPORTER PERMEASE PROTEIN SIAT-RELATED"/>
    <property type="match status" value="1"/>
</dbReference>
<feature type="transmembrane region" description="Helical" evidence="7">
    <location>
        <begin position="46"/>
        <end position="64"/>
    </location>
</feature>
<feature type="transmembrane region" description="Helical" evidence="7">
    <location>
        <begin position="271"/>
        <end position="293"/>
    </location>
</feature>
<accession>A0A7X2PCN4</accession>
<organism evidence="9 10">
    <name type="scientific">Bullifex porci</name>
    <dbReference type="NCBI Taxonomy" id="2606638"/>
    <lineage>
        <taxon>Bacteria</taxon>
        <taxon>Pseudomonadati</taxon>
        <taxon>Spirochaetota</taxon>
        <taxon>Spirochaetia</taxon>
        <taxon>Spirochaetales</taxon>
        <taxon>Spirochaetaceae</taxon>
        <taxon>Bullifex</taxon>
    </lineage>
</organism>
<reference evidence="9 10" key="1">
    <citation type="submission" date="2019-08" db="EMBL/GenBank/DDBJ databases">
        <title>In-depth cultivation of the pig gut microbiome towards novel bacterial diversity and tailored functional studies.</title>
        <authorList>
            <person name="Wylensek D."/>
            <person name="Hitch T.C.A."/>
            <person name="Clavel T."/>
        </authorList>
    </citation>
    <scope>NUCLEOTIDE SEQUENCE [LARGE SCALE GENOMIC DNA]</scope>
    <source>
        <strain evidence="9 10">NM-380-WT-3C1</strain>
    </source>
</reference>
<name>A0A7X2PCN4_9SPIO</name>
<comment type="caution">
    <text evidence="9">The sequence shown here is derived from an EMBL/GenBank/DDBJ whole genome shotgun (WGS) entry which is preliminary data.</text>
</comment>
<feature type="transmembrane region" description="Helical" evidence="7">
    <location>
        <begin position="6"/>
        <end position="34"/>
    </location>
</feature>